<dbReference type="GO" id="GO:0008237">
    <property type="term" value="F:metallopeptidase activity"/>
    <property type="evidence" value="ECO:0007669"/>
    <property type="project" value="UniProtKB-KW"/>
</dbReference>
<evidence type="ECO:0000256" key="2">
    <source>
        <dbReference type="ARBA" id="ARBA00008290"/>
    </source>
</evidence>
<evidence type="ECO:0000256" key="10">
    <source>
        <dbReference type="RuleBase" id="RU004387"/>
    </source>
</evidence>
<dbReference type="Proteomes" id="UP000004226">
    <property type="component" value="Unassembled WGS sequence"/>
</dbReference>
<evidence type="ECO:0000256" key="4">
    <source>
        <dbReference type="ARBA" id="ARBA00022670"/>
    </source>
</evidence>
<dbReference type="SUPFAM" id="SSF101821">
    <property type="entry name" value="Aminopeptidase/glucanase lid domain"/>
    <property type="match status" value="1"/>
</dbReference>
<evidence type="ECO:0000256" key="1">
    <source>
        <dbReference type="ARBA" id="ARBA00001947"/>
    </source>
</evidence>
<keyword evidence="3 9" id="KW-0031">Aminopeptidase</keyword>
<evidence type="ECO:0000256" key="6">
    <source>
        <dbReference type="ARBA" id="ARBA00022801"/>
    </source>
</evidence>
<dbReference type="GO" id="GO:0005737">
    <property type="term" value="C:cytoplasm"/>
    <property type="evidence" value="ECO:0007669"/>
    <property type="project" value="UniProtKB-ARBA"/>
</dbReference>
<keyword evidence="4 9" id="KW-0645">Protease</keyword>
<dbReference type="GO" id="GO:0006508">
    <property type="term" value="P:proteolysis"/>
    <property type="evidence" value="ECO:0007669"/>
    <property type="project" value="UniProtKB-KW"/>
</dbReference>
<reference evidence="11 12" key="1">
    <citation type="submission" date="2009-10" db="EMBL/GenBank/DDBJ databases">
        <authorList>
            <person name="Harkins D.M."/>
            <person name="Madupu R."/>
            <person name="Durkin A.S."/>
            <person name="Torralba M."/>
            <person name="Methe B."/>
            <person name="Sutton G.G."/>
            <person name="Strausberg R.L."/>
            <person name="Nelson K.E."/>
        </authorList>
    </citation>
    <scope>NUCLEOTIDE SEQUENCE [LARGE SCALE GENOMIC DNA]</scope>
    <source>
        <strain evidence="11 12">F0264</strain>
    </source>
</reference>
<dbReference type="InterPro" id="IPR023358">
    <property type="entry name" value="Peptidase_M18_dom2"/>
</dbReference>
<keyword evidence="6 9" id="KW-0378">Hydrolase</keyword>
<evidence type="ECO:0000256" key="5">
    <source>
        <dbReference type="ARBA" id="ARBA00022723"/>
    </source>
</evidence>
<dbReference type="PANTHER" id="PTHR28570">
    <property type="entry name" value="ASPARTYL AMINOPEPTIDASE"/>
    <property type="match status" value="1"/>
</dbReference>
<dbReference type="EC" id="3.4.11.-" evidence="10"/>
<dbReference type="SUPFAM" id="SSF53187">
    <property type="entry name" value="Zn-dependent exopeptidases"/>
    <property type="match status" value="1"/>
</dbReference>
<dbReference type="InterPro" id="IPR001948">
    <property type="entry name" value="Peptidase_M18"/>
</dbReference>
<evidence type="ECO:0000256" key="3">
    <source>
        <dbReference type="ARBA" id="ARBA00022438"/>
    </source>
</evidence>
<comment type="caution">
    <text evidence="11">The sequence shown here is derived from an EMBL/GenBank/DDBJ whole genome shotgun (WGS) entry which is preliminary data.</text>
</comment>
<proteinExistence type="inferred from homology"/>
<dbReference type="eggNOG" id="COG1362">
    <property type="taxonomic scope" value="Bacteria"/>
</dbReference>
<dbReference type="Pfam" id="PF02127">
    <property type="entry name" value="Peptidase_M18"/>
    <property type="match status" value="1"/>
</dbReference>
<protein>
    <recommendedName>
        <fullName evidence="10">M18 family aminopeptidase</fullName>
        <ecNumber evidence="10">3.4.11.-</ecNumber>
    </recommendedName>
</protein>
<evidence type="ECO:0000256" key="9">
    <source>
        <dbReference type="RuleBase" id="RU004386"/>
    </source>
</evidence>
<sequence length="457" mass="51625">MTRENLWKSYSEKEKKQIFKFAEEYKSYLNAAKTEREFVTITEKELIENGFTDINKKKTLKKGDKVYYNNRDKNIVAVIIGKDIKSGINMIVSHVDSPRLDLKPNPIKEDEEFALLNTHYYGGIKKYQWAATPLALHGVVYLKDGKKVTLAIGEDENDPVFSVPDLLPHLAHKIQDDRKARETIQGEELKLLFGNMPVNDKNVKQQTKQMIMDKLKKDYGIEEDDFFTAELEIVPAGKLRDVGLDRSMIGGYGQDDRICAYTSLRAIYEVKNPEKTAMVYLTDKEEVGSEGSTSLKATLPELIIGKMLSMTEKNYNDQILRETLWNSKALSSDVTAAMNPVFKAVHDGENVARLSYGLAFAKYTGSRGKVSANDADAEYLQEIRQLFEKNKIKYQAGGFGKVDEGGGGTVAKYLAHYGIKTVDAGPAVLSMHSLFEISSKADLYETYRAYRVFFDLK</sequence>
<dbReference type="AlphaFoldDB" id="D0GN64"/>
<dbReference type="GO" id="GO:0004177">
    <property type="term" value="F:aminopeptidase activity"/>
    <property type="evidence" value="ECO:0007669"/>
    <property type="project" value="UniProtKB-KW"/>
</dbReference>
<gene>
    <name evidence="11" type="ORF">HMPREF0554_1857</name>
</gene>
<evidence type="ECO:0000256" key="7">
    <source>
        <dbReference type="ARBA" id="ARBA00022833"/>
    </source>
</evidence>
<comment type="cofactor">
    <cofactor evidence="1 10">
        <name>Zn(2+)</name>
        <dbReference type="ChEBI" id="CHEBI:29105"/>
    </cofactor>
</comment>
<keyword evidence="12" id="KW-1185">Reference proteome</keyword>
<organism evidence="11 12">
    <name type="scientific">Pseudoleptotrichia goodfellowii F0264</name>
    <dbReference type="NCBI Taxonomy" id="596323"/>
    <lineage>
        <taxon>Bacteria</taxon>
        <taxon>Fusobacteriati</taxon>
        <taxon>Fusobacteriota</taxon>
        <taxon>Fusobacteriia</taxon>
        <taxon>Fusobacteriales</taxon>
        <taxon>Leptotrichiaceae</taxon>
        <taxon>Pseudoleptotrichia</taxon>
    </lineage>
</organism>
<accession>D0GN64</accession>
<dbReference type="NCBIfam" id="NF002600">
    <property type="entry name" value="PRK02256.1"/>
    <property type="match status" value="1"/>
</dbReference>
<keyword evidence="7 9" id="KW-0862">Zinc</keyword>
<dbReference type="RefSeq" id="WP_006807915.1">
    <property type="nucleotide sequence ID" value="NZ_ADAD01000160.1"/>
</dbReference>
<dbReference type="EMBL" id="ADAD01000160">
    <property type="protein sequence ID" value="EEY34423.1"/>
    <property type="molecule type" value="Genomic_DNA"/>
</dbReference>
<dbReference type="PANTHER" id="PTHR28570:SF2">
    <property type="entry name" value="M18 FAMILY AMINOPEPTIDASE 1-RELATED"/>
    <property type="match status" value="1"/>
</dbReference>
<comment type="similarity">
    <text evidence="2 9">Belongs to the peptidase M18 family.</text>
</comment>
<evidence type="ECO:0000313" key="11">
    <source>
        <dbReference type="EMBL" id="EEY34423.1"/>
    </source>
</evidence>
<dbReference type="GO" id="GO:0008270">
    <property type="term" value="F:zinc ion binding"/>
    <property type="evidence" value="ECO:0007669"/>
    <property type="project" value="InterPro"/>
</dbReference>
<keyword evidence="8 9" id="KW-0482">Metalloprotease</keyword>
<dbReference type="PRINTS" id="PR00932">
    <property type="entry name" value="AMINO1PTASE"/>
</dbReference>
<evidence type="ECO:0000313" key="12">
    <source>
        <dbReference type="Proteomes" id="UP000004226"/>
    </source>
</evidence>
<dbReference type="Gene3D" id="2.30.250.10">
    <property type="entry name" value="Aminopeptidase i, Domain 2"/>
    <property type="match status" value="1"/>
</dbReference>
<keyword evidence="5 9" id="KW-0479">Metal-binding</keyword>
<name>D0GN64_9FUSO</name>
<evidence type="ECO:0000256" key="8">
    <source>
        <dbReference type="ARBA" id="ARBA00023049"/>
    </source>
</evidence>
<dbReference type="Gene3D" id="3.40.630.10">
    <property type="entry name" value="Zn peptidases"/>
    <property type="match status" value="1"/>
</dbReference>